<reference evidence="2 3" key="1">
    <citation type="submission" date="2024-01" db="EMBL/GenBank/DDBJ databases">
        <authorList>
            <person name="Waweru B."/>
        </authorList>
    </citation>
    <scope>NUCLEOTIDE SEQUENCE [LARGE SCALE GENOMIC DNA]</scope>
</reference>
<organism evidence="2 3">
    <name type="scientific">Dovyalis caffra</name>
    <dbReference type="NCBI Taxonomy" id="77055"/>
    <lineage>
        <taxon>Eukaryota</taxon>
        <taxon>Viridiplantae</taxon>
        <taxon>Streptophyta</taxon>
        <taxon>Embryophyta</taxon>
        <taxon>Tracheophyta</taxon>
        <taxon>Spermatophyta</taxon>
        <taxon>Magnoliopsida</taxon>
        <taxon>eudicotyledons</taxon>
        <taxon>Gunneridae</taxon>
        <taxon>Pentapetalae</taxon>
        <taxon>rosids</taxon>
        <taxon>fabids</taxon>
        <taxon>Malpighiales</taxon>
        <taxon>Salicaceae</taxon>
        <taxon>Flacourtieae</taxon>
        <taxon>Dovyalis</taxon>
    </lineage>
</organism>
<keyword evidence="1" id="KW-0812">Transmembrane</keyword>
<feature type="non-terminal residue" evidence="2">
    <location>
        <position position="1"/>
    </location>
</feature>
<dbReference type="AlphaFoldDB" id="A0AAV1QS90"/>
<dbReference type="Proteomes" id="UP001314170">
    <property type="component" value="Unassembled WGS sequence"/>
</dbReference>
<name>A0AAV1QS90_9ROSI</name>
<accession>A0AAV1QS90</accession>
<feature type="non-terminal residue" evidence="2">
    <location>
        <position position="108"/>
    </location>
</feature>
<keyword evidence="1" id="KW-1133">Transmembrane helix</keyword>
<sequence>DSNRSLDVEDKRGGCGASYFSNDVLGRRKQGFVRKKKTDSYSLHRRGFALQIKITFASPIATNQRRPLALGFAITPFFFVLKSVILVSKISQLQGSSTPRIYRRIDAA</sequence>
<evidence type="ECO:0000313" key="3">
    <source>
        <dbReference type="Proteomes" id="UP001314170"/>
    </source>
</evidence>
<comment type="caution">
    <text evidence="2">The sequence shown here is derived from an EMBL/GenBank/DDBJ whole genome shotgun (WGS) entry which is preliminary data.</text>
</comment>
<feature type="transmembrane region" description="Helical" evidence="1">
    <location>
        <begin position="68"/>
        <end position="87"/>
    </location>
</feature>
<gene>
    <name evidence="2" type="ORF">DCAF_LOCUS2264</name>
</gene>
<evidence type="ECO:0000313" key="2">
    <source>
        <dbReference type="EMBL" id="CAK7324612.1"/>
    </source>
</evidence>
<dbReference type="EMBL" id="CAWUPB010000381">
    <property type="protein sequence ID" value="CAK7324612.1"/>
    <property type="molecule type" value="Genomic_DNA"/>
</dbReference>
<keyword evidence="1" id="KW-0472">Membrane</keyword>
<evidence type="ECO:0000256" key="1">
    <source>
        <dbReference type="SAM" id="Phobius"/>
    </source>
</evidence>
<keyword evidence="3" id="KW-1185">Reference proteome</keyword>
<protein>
    <submittedName>
        <fullName evidence="2">Uncharacterized protein</fullName>
    </submittedName>
</protein>
<proteinExistence type="predicted"/>